<comment type="catalytic activity">
    <reaction evidence="2">
        <text>N(2)-succinyl-L-ornithine + carbamoyl phosphate = N(2)-succinyl-L-citrulline + phosphate + H(+)</text>
        <dbReference type="Rhea" id="RHEA:25884"/>
        <dbReference type="ChEBI" id="CHEBI:15378"/>
        <dbReference type="ChEBI" id="CHEBI:43474"/>
        <dbReference type="ChEBI" id="CHEBI:58228"/>
        <dbReference type="ChEBI" id="CHEBI:58514"/>
        <dbReference type="ChEBI" id="CHEBI:58862"/>
        <dbReference type="EC" id="2.1.3.11"/>
    </reaction>
</comment>
<dbReference type="InterPro" id="IPR006130">
    <property type="entry name" value="Asp/Orn_carbamoylTrfase"/>
</dbReference>
<dbReference type="EC" id="2.1.3.11" evidence="2"/>
<gene>
    <name evidence="2" type="primary">argF'</name>
    <name evidence="5" type="ORF">GCM10023331_20130</name>
</gene>
<dbReference type="PRINTS" id="PR00101">
    <property type="entry name" value="ATCASE"/>
</dbReference>
<comment type="similarity">
    <text evidence="2">Belongs to the aspartate/ornithine carbamoyltransferase superfamily. SOTCase family.</text>
</comment>
<comment type="caution">
    <text evidence="5">The sequence shown here is derived from an EMBL/GenBank/DDBJ whole genome shotgun (WGS) entry which is preliminary data.</text>
</comment>
<dbReference type="InterPro" id="IPR036901">
    <property type="entry name" value="Asp/Orn_carbamoylTrfase_sf"/>
</dbReference>
<feature type="binding site" evidence="2">
    <location>
        <position position="75"/>
    </location>
    <ligand>
        <name>carbamoyl phosphate</name>
        <dbReference type="ChEBI" id="CHEBI:58228"/>
        <note>ligand shared between two neighboring subunits</note>
    </ligand>
</feature>
<feature type="binding site" evidence="2">
    <location>
        <position position="236"/>
    </location>
    <ligand>
        <name>N(2)-succinyl-L-ornithine</name>
        <dbReference type="ChEBI" id="CHEBI:58514"/>
    </ligand>
</feature>
<keyword evidence="2" id="KW-0028">Amino-acid biosynthesis</keyword>
<feature type="binding site" description="in other chain" evidence="2">
    <location>
        <begin position="272"/>
        <end position="273"/>
    </location>
    <ligand>
        <name>carbamoyl phosphate</name>
        <dbReference type="ChEBI" id="CHEBI:58228"/>
        <note>ligand shared between two neighboring subunits</note>
    </ligand>
</feature>
<dbReference type="SUPFAM" id="SSF53671">
    <property type="entry name" value="Aspartate/ornithine carbamoyltransferase"/>
    <property type="match status" value="1"/>
</dbReference>
<keyword evidence="2" id="KW-0055">Arginine biosynthesis</keyword>
<sequence length="316" mass="35573">MKQFTAVHDVTDIDALVKDALACKETPFAWHELGKYKTLGLLFFNPSLRTRMSTQKAAYHLGMNVMVLNVDKDGWKIETEEGVIMNSDKAEHLKEAAAVMSQYCDVLGIRSFPELKDKEEDLKDQVLNDFLKYTTVPVISLESATRHPLQSLADVVTIEENKKVARPKVVLTWAPHPRALPQAVPNSFAEWMNAIDVDFVIACPEGYELDEQFAGNAVVTHNQEEALKDADFVYAKNWSSTTEYGKCVVQDSSWMIDNQKMSLTNEGKFMHCLPVRRNVVVADEVLDGEHSLVIEQANNRTFAAQAVLKNILKGKR</sequence>
<accession>A0ABP9DAJ2</accession>
<reference evidence="6" key="1">
    <citation type="journal article" date="2019" name="Int. J. Syst. Evol. Microbiol.">
        <title>The Global Catalogue of Microorganisms (GCM) 10K type strain sequencing project: providing services to taxonomists for standard genome sequencing and annotation.</title>
        <authorList>
            <consortium name="The Broad Institute Genomics Platform"/>
            <consortium name="The Broad Institute Genome Sequencing Center for Infectious Disease"/>
            <person name="Wu L."/>
            <person name="Ma J."/>
        </authorList>
    </citation>
    <scope>NUCLEOTIDE SEQUENCE [LARGE SCALE GENOMIC DNA]</scope>
    <source>
        <strain evidence="6">JCM 18326</strain>
    </source>
</reference>
<dbReference type="InterPro" id="IPR006132">
    <property type="entry name" value="Asp/Orn_carbamoyltranf_P-bd"/>
</dbReference>
<dbReference type="Proteomes" id="UP001500298">
    <property type="component" value="Unassembled WGS sequence"/>
</dbReference>
<dbReference type="Pfam" id="PF00185">
    <property type="entry name" value="OTCace"/>
    <property type="match status" value="1"/>
</dbReference>
<protein>
    <recommendedName>
        <fullName evidence="2">N-succinylornithine carbamoyltransferase</fullName>
        <ecNumber evidence="2">2.1.3.11</ecNumber>
    </recommendedName>
    <alternativeName>
        <fullName evidence="2">N-succinyl-L-ornithine transcarbamylase</fullName>
        <shortName evidence="2">SOTCase</shortName>
    </alternativeName>
</protein>
<evidence type="ECO:0000259" key="3">
    <source>
        <dbReference type="Pfam" id="PF00185"/>
    </source>
</evidence>
<feature type="domain" description="Aspartate/ornithine carbamoyltransferase Asp/Orn-binding" evidence="3">
    <location>
        <begin position="184"/>
        <end position="309"/>
    </location>
</feature>
<feature type="binding site" evidence="2">
    <location>
        <position position="276"/>
    </location>
    <ligand>
        <name>N(2)-succinyl-L-ornithine</name>
        <dbReference type="ChEBI" id="CHEBI:58514"/>
    </ligand>
</feature>
<name>A0ABP9DAJ2_9BACT</name>
<dbReference type="Pfam" id="PF02729">
    <property type="entry name" value="OTCace_N"/>
    <property type="match status" value="1"/>
</dbReference>
<evidence type="ECO:0000313" key="5">
    <source>
        <dbReference type="EMBL" id="GAA4834875.1"/>
    </source>
</evidence>
<comment type="pathway">
    <text evidence="2">Amino-acid biosynthesis; L-arginine biosynthesis.</text>
</comment>
<comment type="subunit">
    <text evidence="2">Homotrimer.</text>
</comment>
<dbReference type="NCBIfam" id="NF003384">
    <property type="entry name" value="PRK04523.1"/>
    <property type="match status" value="1"/>
</dbReference>
<feature type="binding site" description="in other chain" evidence="2">
    <location>
        <begin position="147"/>
        <end position="150"/>
    </location>
    <ligand>
        <name>carbamoyl phosphate</name>
        <dbReference type="ChEBI" id="CHEBI:58228"/>
        <note>ligand shared between two neighboring subunits</note>
    </ligand>
</feature>
<evidence type="ECO:0000259" key="4">
    <source>
        <dbReference type="Pfam" id="PF02729"/>
    </source>
</evidence>
<comment type="function">
    <text evidence="2">Catalyzes the transfer of the carbamoyl group from carbamoyl phosphate to the delta-amino group of N(2)-succinyl-L-ornithine to produce N(2)-succinyl-L-citrulline. Is essential for arginine biosynthesis.</text>
</comment>
<dbReference type="EMBL" id="BAABJX010000030">
    <property type="protein sequence ID" value="GAA4834875.1"/>
    <property type="molecule type" value="Genomic_DNA"/>
</dbReference>
<feature type="binding site" description="in other chain" evidence="2">
    <location>
        <begin position="47"/>
        <end position="50"/>
    </location>
    <ligand>
        <name>carbamoyl phosphate</name>
        <dbReference type="ChEBI" id="CHEBI:58228"/>
        <note>ligand shared between two neighboring subunits</note>
    </ligand>
</feature>
<feature type="binding site" description="in other chain" evidence="2">
    <location>
        <position position="110"/>
    </location>
    <ligand>
        <name>carbamoyl phosphate</name>
        <dbReference type="ChEBI" id="CHEBI:58228"/>
        <note>ligand shared between two neighboring subunits</note>
    </ligand>
</feature>
<dbReference type="RefSeq" id="WP_345371457.1">
    <property type="nucleotide sequence ID" value="NZ_BAABJX010000030.1"/>
</dbReference>
<keyword evidence="6" id="KW-1185">Reference proteome</keyword>
<evidence type="ECO:0000313" key="6">
    <source>
        <dbReference type="Proteomes" id="UP001500298"/>
    </source>
</evidence>
<evidence type="ECO:0000256" key="1">
    <source>
        <dbReference type="ARBA" id="ARBA00022679"/>
    </source>
</evidence>
<feature type="domain" description="Aspartate/ornithine carbamoyltransferase carbamoyl-P binding" evidence="4">
    <location>
        <begin position="3"/>
        <end position="160"/>
    </location>
</feature>
<evidence type="ECO:0000256" key="2">
    <source>
        <dbReference type="HAMAP-Rule" id="MF_02235"/>
    </source>
</evidence>
<dbReference type="PRINTS" id="PR00100">
    <property type="entry name" value="AOTCASE"/>
</dbReference>
<dbReference type="PANTHER" id="PTHR45753">
    <property type="entry name" value="ORNITHINE CARBAMOYLTRANSFERASE, MITOCHONDRIAL"/>
    <property type="match status" value="1"/>
</dbReference>
<dbReference type="InterPro" id="IPR043696">
    <property type="entry name" value="ArgF'-like"/>
</dbReference>
<keyword evidence="1 2" id="KW-0808">Transferase</keyword>
<dbReference type="InterPro" id="IPR006131">
    <property type="entry name" value="Asp_carbamoyltransf_Asp/Orn-bd"/>
</dbReference>
<feature type="binding site" description="in other chain" evidence="2">
    <location>
        <position position="300"/>
    </location>
    <ligand>
        <name>carbamoyl phosphate</name>
        <dbReference type="ChEBI" id="CHEBI:58228"/>
        <note>ligand shared between two neighboring subunits</note>
    </ligand>
</feature>
<feature type="binding site" evidence="2">
    <location>
        <position position="142"/>
    </location>
    <ligand>
        <name>N(2)-succinyl-L-ornithine</name>
        <dbReference type="ChEBI" id="CHEBI:58514"/>
    </ligand>
</feature>
<proteinExistence type="inferred from homology"/>
<feature type="binding site" evidence="2">
    <location>
        <position position="176"/>
    </location>
    <ligand>
        <name>N(2)-succinyl-L-ornithine</name>
        <dbReference type="ChEBI" id="CHEBI:58514"/>
    </ligand>
</feature>
<organism evidence="5 6">
    <name type="scientific">Algivirga pacifica</name>
    <dbReference type="NCBI Taxonomy" id="1162670"/>
    <lineage>
        <taxon>Bacteria</taxon>
        <taxon>Pseudomonadati</taxon>
        <taxon>Bacteroidota</taxon>
        <taxon>Cytophagia</taxon>
        <taxon>Cytophagales</taxon>
        <taxon>Flammeovirgaceae</taxon>
        <taxon>Algivirga</taxon>
    </lineage>
</organism>
<dbReference type="PANTHER" id="PTHR45753:SF3">
    <property type="entry name" value="ORNITHINE TRANSCARBAMYLASE, MITOCHONDRIAL"/>
    <property type="match status" value="1"/>
</dbReference>
<dbReference type="Gene3D" id="3.40.50.1370">
    <property type="entry name" value="Aspartate/ornithine carbamoyltransferase"/>
    <property type="match status" value="2"/>
</dbReference>
<dbReference type="HAMAP" id="MF_02235">
    <property type="entry name" value="SOTCase"/>
    <property type="match status" value="1"/>
</dbReference>